<evidence type="ECO:0000259" key="8">
    <source>
        <dbReference type="Pfam" id="PF17917"/>
    </source>
</evidence>
<dbReference type="GO" id="GO:0016787">
    <property type="term" value="F:hydrolase activity"/>
    <property type="evidence" value="ECO:0007669"/>
    <property type="project" value="UniProtKB-KW"/>
</dbReference>
<dbReference type="Pfam" id="PF17917">
    <property type="entry name" value="RT_RNaseH"/>
    <property type="match status" value="1"/>
</dbReference>
<evidence type="ECO:0000256" key="6">
    <source>
        <dbReference type="ARBA" id="ARBA00022918"/>
    </source>
</evidence>
<gene>
    <name evidence="10" type="primary">LOC122128976</name>
</gene>
<feature type="domain" description="Reverse transcriptase RNase H-like" evidence="8">
    <location>
        <begin position="203"/>
        <end position="302"/>
    </location>
</feature>
<dbReference type="GeneID" id="122128976"/>
<evidence type="ECO:0000256" key="4">
    <source>
        <dbReference type="ARBA" id="ARBA00022759"/>
    </source>
</evidence>
<dbReference type="GO" id="GO:0004519">
    <property type="term" value="F:endonuclease activity"/>
    <property type="evidence" value="ECO:0007669"/>
    <property type="project" value="UniProtKB-KW"/>
</dbReference>
<name>A0A8M1KBU1_CLUHA</name>
<evidence type="ECO:0000313" key="10">
    <source>
        <dbReference type="RefSeq" id="XP_042559955.1"/>
    </source>
</evidence>
<keyword evidence="1" id="KW-0808">Transferase</keyword>
<keyword evidence="9" id="KW-1185">Reference proteome</keyword>
<dbReference type="AlphaFoldDB" id="A0A8M1KBU1"/>
<dbReference type="FunFam" id="3.10.20.370:FF:000001">
    <property type="entry name" value="Retrovirus-related Pol polyprotein from transposon 17.6-like protein"/>
    <property type="match status" value="1"/>
</dbReference>
<dbReference type="CDD" id="cd09274">
    <property type="entry name" value="RNase_HI_RT_Ty3"/>
    <property type="match status" value="1"/>
</dbReference>
<keyword evidence="5" id="KW-0378">Hydrolase</keyword>
<dbReference type="InterPro" id="IPR041373">
    <property type="entry name" value="RT_RNaseH"/>
</dbReference>
<dbReference type="KEGG" id="char:122128976"/>
<evidence type="ECO:0000256" key="1">
    <source>
        <dbReference type="ARBA" id="ARBA00022679"/>
    </source>
</evidence>
<reference evidence="10" key="1">
    <citation type="submission" date="2025-08" db="UniProtKB">
        <authorList>
            <consortium name="RefSeq"/>
        </authorList>
    </citation>
    <scope>IDENTIFICATION</scope>
</reference>
<keyword evidence="4" id="KW-0255">Endonuclease</keyword>
<evidence type="ECO:0000256" key="7">
    <source>
        <dbReference type="SAM" id="MobiDB-lite"/>
    </source>
</evidence>
<dbReference type="PANTHER" id="PTHR37984:SF5">
    <property type="entry name" value="PROTEIN NYNRIN-LIKE"/>
    <property type="match status" value="1"/>
</dbReference>
<accession>A0A8M1KBU1</accession>
<keyword evidence="6" id="KW-0695">RNA-directed DNA polymerase</keyword>
<dbReference type="InterPro" id="IPR050951">
    <property type="entry name" value="Retrovirus_Pol_polyprotein"/>
</dbReference>
<evidence type="ECO:0000256" key="5">
    <source>
        <dbReference type="ARBA" id="ARBA00022801"/>
    </source>
</evidence>
<evidence type="ECO:0000256" key="3">
    <source>
        <dbReference type="ARBA" id="ARBA00022722"/>
    </source>
</evidence>
<feature type="region of interest" description="Disordered" evidence="7">
    <location>
        <begin position="314"/>
        <end position="335"/>
    </location>
</feature>
<organism evidence="9 10">
    <name type="scientific">Clupea harengus</name>
    <name type="common">Atlantic herring</name>
    <dbReference type="NCBI Taxonomy" id="7950"/>
    <lineage>
        <taxon>Eukaryota</taxon>
        <taxon>Metazoa</taxon>
        <taxon>Chordata</taxon>
        <taxon>Craniata</taxon>
        <taxon>Vertebrata</taxon>
        <taxon>Euteleostomi</taxon>
        <taxon>Actinopterygii</taxon>
        <taxon>Neopterygii</taxon>
        <taxon>Teleostei</taxon>
        <taxon>Clupei</taxon>
        <taxon>Clupeiformes</taxon>
        <taxon>Clupeoidei</taxon>
        <taxon>Clupeidae</taxon>
        <taxon>Clupea</taxon>
    </lineage>
</organism>
<dbReference type="RefSeq" id="XP_042559955.1">
    <property type="nucleotide sequence ID" value="XM_042704021.1"/>
</dbReference>
<sequence>MVGTTSSKRPCDSVPGVCTVGREGHSEVLVWGRTKAGIQKRDYQCLVEPFGESDVLTARAVSTVKQGRLPIRVRNISSTPVYLRRHQKLAKAFVVEPADIVQDTDVSMSRVGEQVVQVSLTQVKQDLKDRPALVDVNNIDISPAQRLKLQELLHKHQAVFSCHDEDYGKTSTIQHVIPTGDAAPVRGRHSHVPRHLYQEVKTLIQDASNRGLGAVLAQVQGGKERVIAFASRSLHPTERNDSNYSSFKLEFLALKWAITEKFAEYLTPAPFVVYTDNNPLVHLNSAKLGSHEQRWAARLAGFQFEIKYRPGRNNQSADALSRFPPETAVPDQREEREGLEIPGFREVQPSTVTALCVGVGWRTKEPDDQGTTMEQGTPLQPDRTWAQWKSLQESDPTLRRVLHFLQRGQHPNRLERQAESKEVLEILRQWDWLRCKDGVLCRTFQDPKEVDLRTQMVAPAGERVHIWKLYHDQAGHWGAEKTTVFSGL</sequence>
<dbReference type="Proteomes" id="UP000515152">
    <property type="component" value="Unplaced"/>
</dbReference>
<evidence type="ECO:0000313" key="9">
    <source>
        <dbReference type="Proteomes" id="UP000515152"/>
    </source>
</evidence>
<dbReference type="GO" id="GO:0003964">
    <property type="term" value="F:RNA-directed DNA polymerase activity"/>
    <property type="evidence" value="ECO:0007669"/>
    <property type="project" value="UniProtKB-KW"/>
</dbReference>
<keyword evidence="2" id="KW-0548">Nucleotidyltransferase</keyword>
<keyword evidence="3" id="KW-0540">Nuclease</keyword>
<protein>
    <submittedName>
        <fullName evidence="10">Uncharacterized protein LOC122128976</fullName>
    </submittedName>
</protein>
<dbReference type="PANTHER" id="PTHR37984">
    <property type="entry name" value="PROTEIN CBG26694"/>
    <property type="match status" value="1"/>
</dbReference>
<proteinExistence type="predicted"/>
<evidence type="ECO:0000256" key="2">
    <source>
        <dbReference type="ARBA" id="ARBA00022695"/>
    </source>
</evidence>
<dbReference type="OrthoDB" id="4369127at2759"/>